<feature type="transmembrane region" description="Helical" evidence="1">
    <location>
        <begin position="82"/>
        <end position="103"/>
    </location>
</feature>
<dbReference type="EMBL" id="CP076022">
    <property type="protein sequence ID" value="QWC09384.1"/>
    <property type="molecule type" value="Genomic_DNA"/>
</dbReference>
<dbReference type="Proteomes" id="UP000676885">
    <property type="component" value="Chromosome"/>
</dbReference>
<accession>A0A975M4F5</accession>
<dbReference type="KEGG" id="ajg:KKR91_12940"/>
<keyword evidence="3" id="KW-1185">Reference proteome</keyword>
<reference evidence="2 3" key="1">
    <citation type="submission" date="2021-05" db="EMBL/GenBank/DDBJ databases">
        <title>Novel species in genus Arthrobacter.</title>
        <authorList>
            <person name="Zhang G."/>
        </authorList>
    </citation>
    <scope>NUCLEOTIDE SEQUENCE [LARGE SCALE GENOMIC DNA]</scope>
    <source>
        <strain evidence="3">zg-ZUI227</strain>
    </source>
</reference>
<feature type="transmembrane region" description="Helical" evidence="1">
    <location>
        <begin position="20"/>
        <end position="39"/>
    </location>
</feature>
<evidence type="ECO:0000256" key="1">
    <source>
        <dbReference type="SAM" id="Phobius"/>
    </source>
</evidence>
<dbReference type="AlphaFoldDB" id="A0A975M4F5"/>
<keyword evidence="1" id="KW-1133">Transmembrane helix</keyword>
<organism evidence="2 3">
    <name type="scientific">Arthrobacter jiangjiafuii</name>
    <dbReference type="NCBI Taxonomy" id="2817475"/>
    <lineage>
        <taxon>Bacteria</taxon>
        <taxon>Bacillati</taxon>
        <taxon>Actinomycetota</taxon>
        <taxon>Actinomycetes</taxon>
        <taxon>Micrococcales</taxon>
        <taxon>Micrococcaceae</taxon>
        <taxon>Arthrobacter</taxon>
    </lineage>
</organism>
<gene>
    <name evidence="2" type="ORF">KKR91_12940</name>
</gene>
<keyword evidence="1" id="KW-0472">Membrane</keyword>
<sequence length="133" mass="13714">MLGTGLHAQILYLGDTAVPLGAVGALVLSCAIAVFAGLWAGSAVWSAAAGAIAYLVLGLFSLDLGDTPLIITGTALEEQPGIVLAGLIWLYGQAAVTVLAVLLTRRVQARERRFLAEQAAAEMPTPYPPPYPG</sequence>
<protein>
    <submittedName>
        <fullName evidence="2">Uncharacterized protein</fullName>
    </submittedName>
</protein>
<proteinExistence type="predicted"/>
<name>A0A975M4F5_9MICC</name>
<evidence type="ECO:0000313" key="2">
    <source>
        <dbReference type="EMBL" id="QWC09384.1"/>
    </source>
</evidence>
<evidence type="ECO:0000313" key="3">
    <source>
        <dbReference type="Proteomes" id="UP000676885"/>
    </source>
</evidence>
<feature type="transmembrane region" description="Helical" evidence="1">
    <location>
        <begin position="44"/>
        <end position="62"/>
    </location>
</feature>
<dbReference type="RefSeq" id="WP_210231149.1">
    <property type="nucleotide sequence ID" value="NZ_CP076022.1"/>
</dbReference>
<keyword evidence="1" id="KW-0812">Transmembrane</keyword>